<dbReference type="AlphaFoldDB" id="W6QGM4"/>
<evidence type="ECO:0000313" key="2">
    <source>
        <dbReference type="Proteomes" id="UP000030686"/>
    </source>
</evidence>
<evidence type="ECO:0000313" key="1">
    <source>
        <dbReference type="EMBL" id="CDM35126.1"/>
    </source>
</evidence>
<reference evidence="1" key="1">
    <citation type="journal article" date="2014" name="Nat. Commun.">
        <title>Multiple recent horizontal transfers of a large genomic region in cheese making fungi.</title>
        <authorList>
            <person name="Cheeseman K."/>
            <person name="Ropars J."/>
            <person name="Renault P."/>
            <person name="Dupont J."/>
            <person name="Gouzy J."/>
            <person name="Branca A."/>
            <person name="Abraham A.L."/>
            <person name="Ceppi M."/>
            <person name="Conseiller E."/>
            <person name="Debuchy R."/>
            <person name="Malagnac F."/>
            <person name="Goarin A."/>
            <person name="Silar P."/>
            <person name="Lacoste S."/>
            <person name="Sallet E."/>
            <person name="Bensimon A."/>
            <person name="Giraud T."/>
            <person name="Brygoo Y."/>
        </authorList>
    </citation>
    <scope>NUCLEOTIDE SEQUENCE [LARGE SCALE GENOMIC DNA]</scope>
    <source>
        <strain evidence="1">FM164</strain>
    </source>
</reference>
<gene>
    <name evidence="1" type="ORF">PROQFM164_S04g000007</name>
</gene>
<proteinExistence type="predicted"/>
<dbReference type="STRING" id="1365484.W6QGM4"/>
<protein>
    <submittedName>
        <fullName evidence="1">Genomic scaffold, ProqFM164S04</fullName>
    </submittedName>
</protein>
<accession>W6QGM4</accession>
<organism evidence="1 2">
    <name type="scientific">Penicillium roqueforti (strain FM164)</name>
    <dbReference type="NCBI Taxonomy" id="1365484"/>
    <lineage>
        <taxon>Eukaryota</taxon>
        <taxon>Fungi</taxon>
        <taxon>Dikarya</taxon>
        <taxon>Ascomycota</taxon>
        <taxon>Pezizomycotina</taxon>
        <taxon>Eurotiomycetes</taxon>
        <taxon>Eurotiomycetidae</taxon>
        <taxon>Eurotiales</taxon>
        <taxon>Aspergillaceae</taxon>
        <taxon>Penicillium</taxon>
    </lineage>
</organism>
<dbReference type="OrthoDB" id="4365473at2759"/>
<keyword evidence="2" id="KW-1185">Reference proteome</keyword>
<name>W6QGM4_PENRF</name>
<dbReference type="EMBL" id="HG792018">
    <property type="protein sequence ID" value="CDM35126.1"/>
    <property type="molecule type" value="Genomic_DNA"/>
</dbReference>
<sequence length="240" mass="26966">MDTKDSQEFLLWAAGFLKPWFASDLAWSNDLIGKLGSNALPLALAHVGATVRNGFSTPEDYLALLEEQQTRETQADPSQDLQRLAFEVAIAQIRKQKDQPSKDAHKLLNAFVFFPNRHMSLETATKAIITSRTIGGEQRRRYHKRYPTSKLIRRNGKAYNTSQSTSRRQSSDSVALSRVHWAIMELLDISAVIYHPSSGTYSMEAVLKSWIADSLGQSEREVWKNLAGMIAPQKASKESL</sequence>
<dbReference type="Proteomes" id="UP000030686">
    <property type="component" value="Unassembled WGS sequence"/>
</dbReference>